<organism evidence="10">
    <name type="scientific">Lactobacillus helveticus</name>
    <name type="common">Lactobacillus suntoryeus</name>
    <dbReference type="NCBI Taxonomy" id="1587"/>
    <lineage>
        <taxon>Bacteria</taxon>
        <taxon>Bacillati</taxon>
        <taxon>Bacillota</taxon>
        <taxon>Bacilli</taxon>
        <taxon>Lactobacillales</taxon>
        <taxon>Lactobacillaceae</taxon>
        <taxon>Lactobacillus</taxon>
    </lineage>
</organism>
<dbReference type="PANTHER" id="PTHR40074:SF2">
    <property type="entry name" value="O-ACETYLTRANSFERASE WECH"/>
    <property type="match status" value="1"/>
</dbReference>
<dbReference type="GO" id="GO:0009246">
    <property type="term" value="P:enterobacterial common antigen biosynthetic process"/>
    <property type="evidence" value="ECO:0007669"/>
    <property type="project" value="TreeGrafter"/>
</dbReference>
<feature type="domain" description="Acyltransferase 3" evidence="8">
    <location>
        <begin position="8"/>
        <end position="322"/>
    </location>
</feature>
<dbReference type="GO" id="GO:0005886">
    <property type="term" value="C:plasma membrane"/>
    <property type="evidence" value="ECO:0007669"/>
    <property type="project" value="UniProtKB-SubCell"/>
</dbReference>
<keyword evidence="5 7" id="KW-1133">Transmembrane helix</keyword>
<evidence type="ECO:0000313" key="10">
    <source>
        <dbReference type="EMBL" id="SPB26900.1"/>
    </source>
</evidence>
<evidence type="ECO:0000259" key="8">
    <source>
        <dbReference type="Pfam" id="PF01757"/>
    </source>
</evidence>
<dbReference type="RefSeq" id="WP_003631343.1">
    <property type="nucleotide sequence ID" value="NZ_BLYU01000088.1"/>
</dbReference>
<feature type="transmembrane region" description="Helical" evidence="7">
    <location>
        <begin position="216"/>
        <end position="235"/>
    </location>
</feature>
<dbReference type="EMBL" id="BLYV01000132">
    <property type="protein sequence ID" value="GFP12770.1"/>
    <property type="molecule type" value="Genomic_DNA"/>
</dbReference>
<proteinExistence type="inferred from homology"/>
<comment type="similarity">
    <text evidence="2">Belongs to the acyltransferase 3 family.</text>
</comment>
<evidence type="ECO:0000256" key="4">
    <source>
        <dbReference type="ARBA" id="ARBA00022692"/>
    </source>
</evidence>
<evidence type="ECO:0000256" key="6">
    <source>
        <dbReference type="ARBA" id="ARBA00023136"/>
    </source>
</evidence>
<feature type="transmembrane region" description="Helical" evidence="7">
    <location>
        <begin position="151"/>
        <end position="174"/>
    </location>
</feature>
<gene>
    <name evidence="10" type="primary">wecH</name>
    <name evidence="10" type="ORF">BDKNPLJD_02128</name>
    <name evidence="9" type="ORF">LHEJCM1062_06420</name>
</gene>
<keyword evidence="3" id="KW-1003">Cell membrane</keyword>
<name>A0A2X0PJG6_LACHE</name>
<keyword evidence="4 7" id="KW-0812">Transmembrane</keyword>
<accession>A0A2X0PJG6</accession>
<evidence type="ECO:0000256" key="1">
    <source>
        <dbReference type="ARBA" id="ARBA00004651"/>
    </source>
</evidence>
<keyword evidence="10" id="KW-0808">Transferase</keyword>
<dbReference type="AlphaFoldDB" id="A0A2X0PJG6"/>
<evidence type="ECO:0000256" key="7">
    <source>
        <dbReference type="SAM" id="Phobius"/>
    </source>
</evidence>
<dbReference type="InterPro" id="IPR002656">
    <property type="entry name" value="Acyl_transf_3_dom"/>
</dbReference>
<protein>
    <submittedName>
        <fullName evidence="10">O-acetyltransferase WecH</fullName>
    </submittedName>
</protein>
<dbReference type="Pfam" id="PF01757">
    <property type="entry name" value="Acyl_transf_3"/>
    <property type="match status" value="1"/>
</dbReference>
<evidence type="ECO:0000313" key="9">
    <source>
        <dbReference type="EMBL" id="GFP12770.1"/>
    </source>
</evidence>
<dbReference type="GO" id="GO:0016413">
    <property type="term" value="F:O-acetyltransferase activity"/>
    <property type="evidence" value="ECO:0007669"/>
    <property type="project" value="TreeGrafter"/>
</dbReference>
<feature type="transmembrane region" description="Helical" evidence="7">
    <location>
        <begin position="278"/>
        <end position="297"/>
    </location>
</feature>
<evidence type="ECO:0000256" key="5">
    <source>
        <dbReference type="ARBA" id="ARBA00022989"/>
    </source>
</evidence>
<dbReference type="EMBL" id="OGTV01000108">
    <property type="protein sequence ID" value="SPB26900.1"/>
    <property type="molecule type" value="Genomic_DNA"/>
</dbReference>
<dbReference type="Proteomes" id="UP000630086">
    <property type="component" value="Unassembled WGS sequence"/>
</dbReference>
<evidence type="ECO:0000256" key="3">
    <source>
        <dbReference type="ARBA" id="ARBA00022475"/>
    </source>
</evidence>
<feature type="transmembrane region" description="Helical" evidence="7">
    <location>
        <begin position="43"/>
        <end position="63"/>
    </location>
</feature>
<keyword evidence="6 7" id="KW-0472">Membrane</keyword>
<dbReference type="PANTHER" id="PTHR40074">
    <property type="entry name" value="O-ACETYLTRANSFERASE WECH"/>
    <property type="match status" value="1"/>
</dbReference>
<feature type="transmembrane region" description="Helical" evidence="7">
    <location>
        <begin position="303"/>
        <end position="326"/>
    </location>
</feature>
<feature type="transmembrane region" description="Helical" evidence="7">
    <location>
        <begin position="247"/>
        <end position="266"/>
    </location>
</feature>
<feature type="transmembrane region" description="Helical" evidence="7">
    <location>
        <begin position="79"/>
        <end position="98"/>
    </location>
</feature>
<reference evidence="10" key="1">
    <citation type="submission" date="2018-01" db="EMBL/GenBank/DDBJ databases">
        <authorList>
            <person name="Gaut B.S."/>
            <person name="Morton B.R."/>
            <person name="Clegg M.T."/>
            <person name="Duvall M.R."/>
        </authorList>
    </citation>
    <scope>NUCLEOTIDE SEQUENCE</scope>
    <source>
        <strain evidence="10">Lactobacillus helveticus</strain>
    </source>
</reference>
<evidence type="ECO:0000256" key="2">
    <source>
        <dbReference type="ARBA" id="ARBA00007400"/>
    </source>
</evidence>
<feature type="transmembrane region" description="Helical" evidence="7">
    <location>
        <begin position="12"/>
        <end position="28"/>
    </location>
</feature>
<comment type="subcellular location">
    <subcellularLocation>
        <location evidence="1">Cell membrane</location>
        <topology evidence="1">Multi-pass membrane protein</topology>
    </subcellularLocation>
</comment>
<feature type="transmembrane region" description="Helical" evidence="7">
    <location>
        <begin position="122"/>
        <end position="144"/>
    </location>
</feature>
<sequence>MVKKKRNIGIDLLKIIACILVITLHSLPPEDLMVANNVFNLSLYYVGTLAIPVFFMASGYFVLNKKSISYAYSFKRIKNILIVVFSWLILYSFAVLIVKHKLNFLNEIEGSFFTGVNDSHFYHFWFFWALIIMLLIAPILVWILQKSFNYFLVLTIVVTVICLIQDLSLHMGYAYLMRNTQQVFRINTWLEYYLLGGLVGNAHFGQIREFFKTHFIAFSILDIFLYIILIVYSLWNRQIIGWVYAEANYNNILVMLISVISMTLFATSQPKAETVMEYIIPATMGIYILQSFAISFLSKIALFHVYPTLLIPIVFIICMIVVEIALKIPVVNRLFKL</sequence>
<reference evidence="9" key="2">
    <citation type="submission" date="2020-07" db="EMBL/GenBank/DDBJ databases">
        <title>Draft genome sequence of Lactobacillus helveticus strain JCM 1062.</title>
        <authorList>
            <person name="Endo A."/>
            <person name="Maeno S."/>
            <person name="Kido Y."/>
        </authorList>
    </citation>
    <scope>NUCLEOTIDE SEQUENCE</scope>
    <source>
        <strain evidence="9">JCM 1062</strain>
    </source>
</reference>